<dbReference type="InterPro" id="IPR025645">
    <property type="entry name" value="DUF4349"/>
</dbReference>
<evidence type="ECO:0000256" key="1">
    <source>
        <dbReference type="SAM" id="Phobius"/>
    </source>
</evidence>
<feature type="domain" description="DUF4349" evidence="2">
    <location>
        <begin position="115"/>
        <end position="283"/>
    </location>
</feature>
<reference evidence="4" key="1">
    <citation type="submission" date="2020-01" db="EMBL/GenBank/DDBJ databases">
        <title>'Steroidobacter agaridevorans' sp. nov., agar-degrading bacteria isolated from rhizosphere soils.</title>
        <authorList>
            <person name="Ikenaga M."/>
            <person name="Kataoka M."/>
            <person name="Murouchi A."/>
            <person name="Katsuragi S."/>
            <person name="Sakai M."/>
        </authorList>
    </citation>
    <scope>NUCLEOTIDE SEQUENCE [LARGE SCALE GENOMIC DNA]</scope>
    <source>
        <strain evidence="4">YU21-B</strain>
    </source>
</reference>
<name>A0A829YF80_9GAMM</name>
<evidence type="ECO:0000313" key="3">
    <source>
        <dbReference type="EMBL" id="GFE81924.1"/>
    </source>
</evidence>
<feature type="transmembrane region" description="Helical" evidence="1">
    <location>
        <begin position="265"/>
        <end position="287"/>
    </location>
</feature>
<keyword evidence="1" id="KW-1133">Transmembrane helix</keyword>
<dbReference type="EMBL" id="BLJN01000004">
    <property type="protein sequence ID" value="GFE81924.1"/>
    <property type="molecule type" value="Genomic_DNA"/>
</dbReference>
<evidence type="ECO:0000259" key="2">
    <source>
        <dbReference type="Pfam" id="PF14257"/>
    </source>
</evidence>
<proteinExistence type="predicted"/>
<gene>
    <name evidence="3" type="ORF">GCM10011487_39240</name>
</gene>
<dbReference type="AlphaFoldDB" id="A0A829YF80"/>
<sequence>MFHYHRRVSGIDNVGASMSRTTPFLSLASFLVICCLAGCSDKSYQLEAMAIPQARTTAPLAPPAQGGARRIDTLAYEHVISIEMGRELLPTRLREIEAACNADSASNCTVLDVALSSNQDLPSGNIRMRLAPGGVDPIIALASKDAEVTSRNTRAEDLAEPVADTERQIALLTLHRDRLTEFMKNKDIKIDQLITVSKELASVQSQLDSVSTQRANLRRRIDTDLLTINLSLPRQDYTSEQTPVRDALRSFGSDFREAVSMVIRFFAVLVPWLVVILPGLFLLRLFWQWIGRKLARRQQTV</sequence>
<accession>A0A829YF80</accession>
<comment type="caution">
    <text evidence="3">The sequence shown here is derived from an EMBL/GenBank/DDBJ whole genome shotgun (WGS) entry which is preliminary data.</text>
</comment>
<dbReference type="Pfam" id="PF14257">
    <property type="entry name" value="DUF4349"/>
    <property type="match status" value="1"/>
</dbReference>
<protein>
    <recommendedName>
        <fullName evidence="2">DUF4349 domain-containing protein</fullName>
    </recommendedName>
</protein>
<evidence type="ECO:0000313" key="4">
    <source>
        <dbReference type="Proteomes" id="UP000445000"/>
    </source>
</evidence>
<dbReference type="Proteomes" id="UP000445000">
    <property type="component" value="Unassembled WGS sequence"/>
</dbReference>
<organism evidence="3 4">
    <name type="scientific">Steroidobacter agaridevorans</name>
    <dbReference type="NCBI Taxonomy" id="2695856"/>
    <lineage>
        <taxon>Bacteria</taxon>
        <taxon>Pseudomonadati</taxon>
        <taxon>Pseudomonadota</taxon>
        <taxon>Gammaproteobacteria</taxon>
        <taxon>Steroidobacterales</taxon>
        <taxon>Steroidobacteraceae</taxon>
        <taxon>Steroidobacter</taxon>
    </lineage>
</organism>
<keyword evidence="1" id="KW-0812">Transmembrane</keyword>
<keyword evidence="4" id="KW-1185">Reference proteome</keyword>
<keyword evidence="1" id="KW-0472">Membrane</keyword>